<keyword evidence="3" id="KW-0496">Mitochondrion</keyword>
<evidence type="ECO:0000313" key="7">
    <source>
        <dbReference type="Proteomes" id="UP000095023"/>
    </source>
</evidence>
<dbReference type="GO" id="GO:0005840">
    <property type="term" value="C:ribosome"/>
    <property type="evidence" value="ECO:0007669"/>
    <property type="project" value="UniProtKB-KW"/>
</dbReference>
<reference evidence="7" key="1">
    <citation type="submission" date="2016-02" db="EMBL/GenBank/DDBJ databases">
        <title>Comparative genomics of biotechnologically important yeasts.</title>
        <authorList>
            <consortium name="DOE Joint Genome Institute"/>
            <person name="Riley R."/>
            <person name="Haridas S."/>
            <person name="Wolfe K.H."/>
            <person name="Lopes M.R."/>
            <person name="Hittinger C.T."/>
            <person name="Goker M."/>
            <person name="Salamov A."/>
            <person name="Wisecaver J."/>
            <person name="Long T.M."/>
            <person name="Aerts A.L."/>
            <person name="Barry K."/>
            <person name="Choi C."/>
            <person name="Clum A."/>
            <person name="Coughlan A.Y."/>
            <person name="Deshpande S."/>
            <person name="Douglass A.P."/>
            <person name="Hanson S.J."/>
            <person name="Klenk H.-P."/>
            <person name="Labutti K."/>
            <person name="Lapidus A."/>
            <person name="Lindquist E."/>
            <person name="Lipzen A."/>
            <person name="Meier-Kolthoff J.P."/>
            <person name="Ohm R.A."/>
            <person name="Otillar R.P."/>
            <person name="Pangilinan J."/>
            <person name="Peng Y."/>
            <person name="Rokas A."/>
            <person name="Rosa C.A."/>
            <person name="Scheuner C."/>
            <person name="Sibirny A.A."/>
            <person name="Slot J.C."/>
            <person name="Stielow J.B."/>
            <person name="Sun H."/>
            <person name="Kurtzman C.P."/>
            <person name="Blackwell M."/>
            <person name="Jeffries T.W."/>
            <person name="Grigoriev I.V."/>
        </authorList>
    </citation>
    <scope>NUCLEOTIDE SEQUENCE [LARGE SCALE GENOMIC DNA]</scope>
    <source>
        <strain evidence="7">NRRL Y-17796</strain>
    </source>
</reference>
<name>A0A1E4TG23_9ASCO</name>
<evidence type="ECO:0000256" key="2">
    <source>
        <dbReference type="ARBA" id="ARBA00022980"/>
    </source>
</evidence>
<dbReference type="OrthoDB" id="1696305at2759"/>
<protein>
    <recommendedName>
        <fullName evidence="5">Ribosomal protein/NADH dehydrogenase domain-containing protein</fullName>
    </recommendedName>
</protein>
<dbReference type="GO" id="GO:0005739">
    <property type="term" value="C:mitochondrion"/>
    <property type="evidence" value="ECO:0007669"/>
    <property type="project" value="UniProtKB-SubCell"/>
</dbReference>
<keyword evidence="4" id="KW-0687">Ribonucleoprotein</keyword>
<proteinExistence type="predicted"/>
<dbReference type="GO" id="GO:0003735">
    <property type="term" value="F:structural constituent of ribosome"/>
    <property type="evidence" value="ECO:0007669"/>
    <property type="project" value="InterPro"/>
</dbReference>
<dbReference type="GO" id="GO:1990904">
    <property type="term" value="C:ribonucleoprotein complex"/>
    <property type="evidence" value="ECO:0007669"/>
    <property type="project" value="UniProtKB-KW"/>
</dbReference>
<organism evidence="6 7">
    <name type="scientific">Tortispora caseinolytica NRRL Y-17796</name>
    <dbReference type="NCBI Taxonomy" id="767744"/>
    <lineage>
        <taxon>Eukaryota</taxon>
        <taxon>Fungi</taxon>
        <taxon>Dikarya</taxon>
        <taxon>Ascomycota</taxon>
        <taxon>Saccharomycotina</taxon>
        <taxon>Trigonopsidomycetes</taxon>
        <taxon>Trigonopsidales</taxon>
        <taxon>Trigonopsidaceae</taxon>
        <taxon>Tortispora</taxon>
    </lineage>
</organism>
<sequence length="148" mass="16671">MSTSMFKGLPTTRNGRQIARLNALVSGPGALKTPDNLRAMKLIFKLDNKYGHMGARKFWRTHAPVIQYHNPNLQILVTRIETNTDEEAIKVPAKMVLEYDESSGMKPVEIDIKSKMSDEILELFRSAAKATEVPAEDIPVFTTQKNQK</sequence>
<dbReference type="InterPro" id="IPR040049">
    <property type="entry name" value="Ribosomal_mS25/mL61"/>
</dbReference>
<evidence type="ECO:0000259" key="5">
    <source>
        <dbReference type="SMART" id="SM00916"/>
    </source>
</evidence>
<evidence type="ECO:0000256" key="1">
    <source>
        <dbReference type="ARBA" id="ARBA00004173"/>
    </source>
</evidence>
<dbReference type="PANTHER" id="PTHR13274:SF2">
    <property type="entry name" value="SMALL RIBOSOMAL SUBUNIT PROTEIN MS25"/>
    <property type="match status" value="1"/>
</dbReference>
<dbReference type="PANTHER" id="PTHR13274">
    <property type="entry name" value="MITOCHONDRIAL RIBOSOMAL PROTEIN S25"/>
    <property type="match status" value="1"/>
</dbReference>
<dbReference type="AlphaFoldDB" id="A0A1E4TG23"/>
<gene>
    <name evidence="6" type="ORF">CANCADRAFT_24324</name>
</gene>
<dbReference type="Proteomes" id="UP000095023">
    <property type="component" value="Unassembled WGS sequence"/>
</dbReference>
<keyword evidence="2" id="KW-0689">Ribosomal protein</keyword>
<evidence type="ECO:0000313" key="6">
    <source>
        <dbReference type="EMBL" id="ODV90669.1"/>
    </source>
</evidence>
<dbReference type="InterPro" id="IPR036249">
    <property type="entry name" value="Thioredoxin-like_sf"/>
</dbReference>
<dbReference type="InterPro" id="IPR007741">
    <property type="entry name" value="Ribosomal_mL43/mS25/NADH_DH"/>
</dbReference>
<comment type="subcellular location">
    <subcellularLocation>
        <location evidence="1">Mitochondrion</location>
    </subcellularLocation>
</comment>
<dbReference type="SMART" id="SM00916">
    <property type="entry name" value="L51_S25_CI-B8"/>
    <property type="match status" value="1"/>
</dbReference>
<dbReference type="SUPFAM" id="SSF52833">
    <property type="entry name" value="Thioredoxin-like"/>
    <property type="match status" value="1"/>
</dbReference>
<evidence type="ECO:0000256" key="4">
    <source>
        <dbReference type="ARBA" id="ARBA00023274"/>
    </source>
</evidence>
<evidence type="ECO:0000256" key="3">
    <source>
        <dbReference type="ARBA" id="ARBA00023128"/>
    </source>
</evidence>
<dbReference type="EMBL" id="KV453842">
    <property type="protein sequence ID" value="ODV90669.1"/>
    <property type="molecule type" value="Genomic_DNA"/>
</dbReference>
<feature type="domain" description="Ribosomal protein/NADH dehydrogenase" evidence="5">
    <location>
        <begin position="48"/>
        <end position="131"/>
    </location>
</feature>
<accession>A0A1E4TG23</accession>
<dbReference type="Pfam" id="PF05047">
    <property type="entry name" value="L51_S25_CI-B8"/>
    <property type="match status" value="1"/>
</dbReference>
<keyword evidence="7" id="KW-1185">Reference proteome</keyword>